<dbReference type="AlphaFoldDB" id="A0A150HEP3"/>
<feature type="signal peptide" evidence="1">
    <location>
        <begin position="1"/>
        <end position="29"/>
    </location>
</feature>
<organism evidence="2 3">
    <name type="scientific">Microbacterium laevaniformans</name>
    <dbReference type="NCBI Taxonomy" id="36807"/>
    <lineage>
        <taxon>Bacteria</taxon>
        <taxon>Bacillati</taxon>
        <taxon>Actinomycetota</taxon>
        <taxon>Actinomycetes</taxon>
        <taxon>Micrococcales</taxon>
        <taxon>Microbacteriaceae</taxon>
        <taxon>Microbacterium</taxon>
    </lineage>
</organism>
<comment type="caution">
    <text evidence="2">The sequence shown here is derived from an EMBL/GenBank/DDBJ whole genome shotgun (WGS) entry which is preliminary data.</text>
</comment>
<protein>
    <recommendedName>
        <fullName evidence="4">Lipoprotein</fullName>
    </recommendedName>
</protein>
<evidence type="ECO:0008006" key="4">
    <source>
        <dbReference type="Google" id="ProtNLM"/>
    </source>
</evidence>
<reference evidence="2 3" key="1">
    <citation type="submission" date="2016-01" db="EMBL/GenBank/DDBJ databases">
        <title>Draft genome sequences of Microbacterium laevaniformans LCDC 91-0039 and the type strain of Microbacterium hominis LCDC 84-209.</title>
        <authorList>
            <person name="Bernier A.-M."/>
            <person name="Bernard K."/>
        </authorList>
    </citation>
    <scope>NUCLEOTIDE SEQUENCE [LARGE SCALE GENOMIC DNA]</scope>
    <source>
        <strain evidence="2 3">LCDC 91-0039</strain>
    </source>
</reference>
<dbReference type="EMBL" id="LRAD01000032">
    <property type="protein sequence ID" value="KXZ60485.1"/>
    <property type="molecule type" value="Genomic_DNA"/>
</dbReference>
<evidence type="ECO:0000313" key="2">
    <source>
        <dbReference type="EMBL" id="KXZ60485.1"/>
    </source>
</evidence>
<dbReference type="PROSITE" id="PS51257">
    <property type="entry name" value="PROKAR_LIPOPROTEIN"/>
    <property type="match status" value="1"/>
</dbReference>
<proteinExistence type="predicted"/>
<dbReference type="Proteomes" id="UP000075357">
    <property type="component" value="Unassembled WGS sequence"/>
</dbReference>
<keyword evidence="1" id="KW-0732">Signal</keyword>
<keyword evidence="3" id="KW-1185">Reference proteome</keyword>
<dbReference type="PATRIC" id="fig|36807.3.peg.1584"/>
<dbReference type="RefSeq" id="WP_061682964.1">
    <property type="nucleotide sequence ID" value="NZ_LRAD01000032.1"/>
</dbReference>
<dbReference type="STRING" id="36807.Mlaev_01564"/>
<evidence type="ECO:0000313" key="3">
    <source>
        <dbReference type="Proteomes" id="UP000075357"/>
    </source>
</evidence>
<feature type="chain" id="PRO_5038762369" description="Lipoprotein" evidence="1">
    <location>
        <begin position="30"/>
        <end position="155"/>
    </location>
</feature>
<gene>
    <name evidence="2" type="ORF">Mlaev_01564</name>
</gene>
<sequence length="155" mass="15400">MPGSNRVAVAAATAVLAVAALTACTAGNAAPAASSASQEGTDVDLQSVYAAISAADPGVEDPLGTVSTSGMAKTLSVSVLVAADEPMTTDRLVAILVAIRDTTPASIETVTVIARDVADEEKIVDLSTAVAGLPDDVTALHDGGVTLSRVDLEKL</sequence>
<name>A0A150HEP3_9MICO</name>
<accession>A0A150HEP3</accession>
<evidence type="ECO:0000256" key="1">
    <source>
        <dbReference type="SAM" id="SignalP"/>
    </source>
</evidence>